<dbReference type="Proteomes" id="UP000035462">
    <property type="component" value="Unassembled WGS sequence"/>
</dbReference>
<sequence>MLKKNIKIEIVNINNFIRQIKSIKNKSNNLIQLFDLLKKVKNILLISKVKEDILRTIDGLLLLYIAVKREIKRCC</sequence>
<dbReference type="EMBL" id="JAIT01000021">
    <property type="protein sequence ID" value="KLE06056.1"/>
    <property type="molecule type" value="Genomic_DNA"/>
</dbReference>
<evidence type="ECO:0000313" key="2">
    <source>
        <dbReference type="Proteomes" id="UP000035462"/>
    </source>
</evidence>
<organism evidence="1 2">
    <name type="scientific">Aliarcobacter butzleri L352</name>
    <dbReference type="NCBI Taxonomy" id="1447260"/>
    <lineage>
        <taxon>Bacteria</taxon>
        <taxon>Pseudomonadati</taxon>
        <taxon>Campylobacterota</taxon>
        <taxon>Epsilonproteobacteria</taxon>
        <taxon>Campylobacterales</taxon>
        <taxon>Arcobacteraceae</taxon>
        <taxon>Aliarcobacter</taxon>
    </lineage>
</organism>
<gene>
    <name evidence="1" type="ORF">AF77_03060</name>
</gene>
<comment type="caution">
    <text evidence="1">The sequence shown here is derived from an EMBL/GenBank/DDBJ whole genome shotgun (WGS) entry which is preliminary data.</text>
</comment>
<dbReference type="RefSeq" id="WP_046994525.1">
    <property type="nucleotide sequence ID" value="NZ_JAIT01000021.1"/>
</dbReference>
<name>A0A837JDH3_9BACT</name>
<reference evidence="1 2" key="1">
    <citation type="submission" date="2014-01" db="EMBL/GenBank/DDBJ databases">
        <title>Development of a Comparative Genomic Fingerprinting Assay for High Resolution Genotyping of Arcobacter butzleri.</title>
        <authorList>
            <person name="Webb A.L."/>
            <person name="Inglis G.D."/>
            <person name="Kruczkiewicz P."/>
            <person name="Selinger L.B."/>
            <person name="Taboada E.N."/>
        </authorList>
    </citation>
    <scope>NUCLEOTIDE SEQUENCE [LARGE SCALE GENOMIC DNA]</scope>
    <source>
        <strain evidence="1 2">L352</strain>
    </source>
</reference>
<proteinExistence type="predicted"/>
<protein>
    <submittedName>
        <fullName evidence="1">Uncharacterized protein</fullName>
    </submittedName>
</protein>
<dbReference type="AlphaFoldDB" id="A0A837JDH3"/>
<accession>A0A837JDH3</accession>
<evidence type="ECO:0000313" key="1">
    <source>
        <dbReference type="EMBL" id="KLE06056.1"/>
    </source>
</evidence>